<reference evidence="2" key="1">
    <citation type="submission" date="2022-01" db="EMBL/GenBank/DDBJ databases">
        <authorList>
            <person name="Jo J.-H."/>
            <person name="Im W.-T."/>
        </authorList>
    </citation>
    <scope>NUCLEOTIDE SEQUENCE</scope>
    <source>
        <strain evidence="2">NA20</strain>
    </source>
</reference>
<sequence>MHTLLSRRALPVSLLFLSVSASAQKTADSTSQRVLNYLAGQFAVARPFNLEYTGSLPFNYTPKYENTKLPPARMNHFSQLKASANVSFLKSSKWLAGATVGYRYTDLSTTMRSLTGTQIQEVDNDFHYLFASVNVNHFSRLFNKTVIYSGSLIADGSEESFGRIKGLLSATMVLRADAKVRMSAGLLVNIDGGSQLPVFPLFMYENKLGKGWTADIILPRQFLLRKYIPGHGRLSIGTQLDVTIFYMQGLGANTTQKFEYRQTDILNGLIYEHLLGKHFILTGKAGLRVTTNGRIFEKSKTFADGVFETSPKPGGYFNVGVSFNPFFKKKVK</sequence>
<evidence type="ECO:0000256" key="1">
    <source>
        <dbReference type="SAM" id="SignalP"/>
    </source>
</evidence>
<evidence type="ECO:0000313" key="3">
    <source>
        <dbReference type="Proteomes" id="UP001165367"/>
    </source>
</evidence>
<name>A0ABS9KKI2_9BACT</name>
<dbReference type="RefSeq" id="WP_237868061.1">
    <property type="nucleotide sequence ID" value="NZ_JAKLTR010000001.1"/>
</dbReference>
<feature type="chain" id="PRO_5045763103" evidence="1">
    <location>
        <begin position="24"/>
        <end position="332"/>
    </location>
</feature>
<keyword evidence="3" id="KW-1185">Reference proteome</keyword>
<dbReference type="Proteomes" id="UP001165367">
    <property type="component" value="Unassembled WGS sequence"/>
</dbReference>
<comment type="caution">
    <text evidence="2">The sequence shown here is derived from an EMBL/GenBank/DDBJ whole genome shotgun (WGS) entry which is preliminary data.</text>
</comment>
<proteinExistence type="predicted"/>
<protein>
    <submittedName>
        <fullName evidence="2">Uncharacterized protein</fullName>
    </submittedName>
</protein>
<evidence type="ECO:0000313" key="2">
    <source>
        <dbReference type="EMBL" id="MCG2612833.1"/>
    </source>
</evidence>
<accession>A0ABS9KKI2</accession>
<keyword evidence="1" id="KW-0732">Signal</keyword>
<dbReference type="EMBL" id="JAKLTR010000001">
    <property type="protein sequence ID" value="MCG2612833.1"/>
    <property type="molecule type" value="Genomic_DNA"/>
</dbReference>
<gene>
    <name evidence="2" type="ORF">LZZ85_01030</name>
</gene>
<organism evidence="2 3">
    <name type="scientific">Terrimonas ginsenosidimutans</name>
    <dbReference type="NCBI Taxonomy" id="2908004"/>
    <lineage>
        <taxon>Bacteria</taxon>
        <taxon>Pseudomonadati</taxon>
        <taxon>Bacteroidota</taxon>
        <taxon>Chitinophagia</taxon>
        <taxon>Chitinophagales</taxon>
        <taxon>Chitinophagaceae</taxon>
        <taxon>Terrimonas</taxon>
    </lineage>
</organism>
<feature type="signal peptide" evidence="1">
    <location>
        <begin position="1"/>
        <end position="23"/>
    </location>
</feature>